<keyword evidence="1" id="KW-1133">Transmembrane helix</keyword>
<keyword evidence="3" id="KW-1185">Reference proteome</keyword>
<accession>A0A327ZM01</accession>
<feature type="transmembrane region" description="Helical" evidence="1">
    <location>
        <begin position="74"/>
        <end position="95"/>
    </location>
</feature>
<sequence length="204" mass="22158">MGFVVFFGVRGPGMSDGSLDDLFGPGYQQPVEEVAPVEKRRSPIPRLIGEVAVLILATVVITAGLRAGGVSIPLLLLVSALIGLRLVVWAASAVSPPPAPKLRSRIGRDAKPAPDALRSSVKRWERNLEQAHSDPDLYARNVLPVLAELTDERLRLRHGITRASDPRRAQELLGEPLWTALADPGRHGLRARDVDTLLDALERL</sequence>
<dbReference type="EMBL" id="QLMJ01000003">
    <property type="protein sequence ID" value="RAK40327.1"/>
    <property type="molecule type" value="Genomic_DNA"/>
</dbReference>
<keyword evidence="1" id="KW-0472">Membrane</keyword>
<name>A0A327ZM01_9ACTN</name>
<evidence type="ECO:0000256" key="1">
    <source>
        <dbReference type="SAM" id="Phobius"/>
    </source>
</evidence>
<protein>
    <submittedName>
        <fullName evidence="2">Uncharacterized protein</fullName>
    </submittedName>
</protein>
<organism evidence="2 3">
    <name type="scientific">Actinoplanes lutulentus</name>
    <dbReference type="NCBI Taxonomy" id="1287878"/>
    <lineage>
        <taxon>Bacteria</taxon>
        <taxon>Bacillati</taxon>
        <taxon>Actinomycetota</taxon>
        <taxon>Actinomycetes</taxon>
        <taxon>Micromonosporales</taxon>
        <taxon>Micromonosporaceae</taxon>
        <taxon>Actinoplanes</taxon>
    </lineage>
</organism>
<dbReference type="AlphaFoldDB" id="A0A327ZM01"/>
<evidence type="ECO:0000313" key="3">
    <source>
        <dbReference type="Proteomes" id="UP000249341"/>
    </source>
</evidence>
<gene>
    <name evidence="2" type="ORF">B0I29_103360</name>
</gene>
<keyword evidence="1" id="KW-0812">Transmembrane</keyword>
<comment type="caution">
    <text evidence="2">The sequence shown here is derived from an EMBL/GenBank/DDBJ whole genome shotgun (WGS) entry which is preliminary data.</text>
</comment>
<feature type="transmembrane region" description="Helical" evidence="1">
    <location>
        <begin position="47"/>
        <end position="68"/>
    </location>
</feature>
<dbReference type="Proteomes" id="UP000249341">
    <property type="component" value="Unassembled WGS sequence"/>
</dbReference>
<reference evidence="2 3" key="1">
    <citation type="submission" date="2018-06" db="EMBL/GenBank/DDBJ databases">
        <title>Genomic Encyclopedia of Type Strains, Phase III (KMG-III): the genomes of soil and plant-associated and newly described type strains.</title>
        <authorList>
            <person name="Whitman W."/>
        </authorList>
    </citation>
    <scope>NUCLEOTIDE SEQUENCE [LARGE SCALE GENOMIC DNA]</scope>
    <source>
        <strain evidence="2 3">CGMCC 4.7090</strain>
    </source>
</reference>
<evidence type="ECO:0000313" key="2">
    <source>
        <dbReference type="EMBL" id="RAK40327.1"/>
    </source>
</evidence>
<proteinExistence type="predicted"/>